<dbReference type="Gene3D" id="3.40.50.2000">
    <property type="entry name" value="Glycogen Phosphorylase B"/>
    <property type="match status" value="2"/>
</dbReference>
<dbReference type="PANTHER" id="PTHR12526">
    <property type="entry name" value="GLYCOSYLTRANSFERASE"/>
    <property type="match status" value="1"/>
</dbReference>
<reference evidence="2 3" key="1">
    <citation type="submission" date="2020-08" db="EMBL/GenBank/DDBJ databases">
        <title>Genomic Encyclopedia of Type Strains, Phase IV (KMG-IV): sequencing the most valuable type-strain genomes for metagenomic binning, comparative biology and taxonomic classification.</title>
        <authorList>
            <person name="Goeker M."/>
        </authorList>
    </citation>
    <scope>NUCLEOTIDE SEQUENCE [LARGE SCALE GENOMIC DNA]</scope>
    <source>
        <strain evidence="2 3">DSM 22548</strain>
    </source>
</reference>
<dbReference type="GO" id="GO:0016757">
    <property type="term" value="F:glycosyltransferase activity"/>
    <property type="evidence" value="ECO:0007669"/>
    <property type="project" value="UniProtKB-ARBA"/>
</dbReference>
<dbReference type="CDD" id="cd03808">
    <property type="entry name" value="GT4_CapM-like"/>
    <property type="match status" value="1"/>
</dbReference>
<keyword evidence="2" id="KW-0808">Transferase</keyword>
<dbReference type="Pfam" id="PF13692">
    <property type="entry name" value="Glyco_trans_1_4"/>
    <property type="match status" value="1"/>
</dbReference>
<dbReference type="Pfam" id="PF13579">
    <property type="entry name" value="Glyco_trans_4_4"/>
    <property type="match status" value="1"/>
</dbReference>
<accession>A0A7W5UJA7</accession>
<dbReference type="EMBL" id="JACICA010000006">
    <property type="protein sequence ID" value="MBB3702930.1"/>
    <property type="molecule type" value="Genomic_DNA"/>
</dbReference>
<organism evidence="2 3">
    <name type="scientific">Alloprevotella rava</name>
    <dbReference type="NCBI Taxonomy" id="671218"/>
    <lineage>
        <taxon>Bacteria</taxon>
        <taxon>Pseudomonadati</taxon>
        <taxon>Bacteroidota</taxon>
        <taxon>Bacteroidia</taxon>
        <taxon>Bacteroidales</taxon>
        <taxon>Prevotellaceae</taxon>
        <taxon>Alloprevotella</taxon>
    </lineage>
</organism>
<evidence type="ECO:0000313" key="2">
    <source>
        <dbReference type="EMBL" id="MBB3702930.1"/>
    </source>
</evidence>
<sequence length="382" mass="43315">MSKPKLLRVTTHDISLNGLLKGQLRFLSQYFEVVGVAADTGELQEVAKREGIRVIEVPMHREISLWADLSCLWTLWRLFRKERPDIVHANTPKGSLLSMIAAWMARIPVRIYTVTGLRYQGVTGKFRWLLQSMEKLTCRFATDVIPEGKGVLNALREDGITQKPLEVVLNGNINGVDISYFSVQEYPANRAQARRELNISPDDFTFVFIGRIVADKGMNELASCMRRLKGRCKLILVGSFESTLDPLKEDNEDFFKTSPDVRFVGWQTDIRPYLIAADALVFPSYREGFPNVVLQAGAMELPAIVTDINGANEIIVDGQNGIIIPPKDEEALYNAMVSFIEEPQRISSMTAKAREMVCTRFSQQEVWNALHERYKKMLLNNK</sequence>
<name>A0A7W5UJA7_9BACT</name>
<evidence type="ECO:0000313" key="3">
    <source>
        <dbReference type="Proteomes" id="UP000541425"/>
    </source>
</evidence>
<dbReference type="Proteomes" id="UP000541425">
    <property type="component" value="Unassembled WGS sequence"/>
</dbReference>
<comment type="caution">
    <text evidence="2">The sequence shown here is derived from an EMBL/GenBank/DDBJ whole genome shotgun (WGS) entry which is preliminary data.</text>
</comment>
<dbReference type="AlphaFoldDB" id="A0A7W5UJA7"/>
<proteinExistence type="predicted"/>
<protein>
    <submittedName>
        <fullName evidence="2">Glycosyltransferase involved in cell wall biosynthesis</fullName>
    </submittedName>
</protein>
<evidence type="ECO:0000259" key="1">
    <source>
        <dbReference type="Pfam" id="PF13579"/>
    </source>
</evidence>
<gene>
    <name evidence="2" type="ORF">FHS60_001403</name>
</gene>
<dbReference type="RefSeq" id="WP_183696707.1">
    <property type="nucleotide sequence ID" value="NZ_JACICA010000006.1"/>
</dbReference>
<feature type="domain" description="Glycosyltransferase subfamily 4-like N-terminal" evidence="1">
    <location>
        <begin position="32"/>
        <end position="171"/>
    </location>
</feature>
<dbReference type="SUPFAM" id="SSF53756">
    <property type="entry name" value="UDP-Glycosyltransferase/glycogen phosphorylase"/>
    <property type="match status" value="1"/>
</dbReference>
<dbReference type="InterPro" id="IPR028098">
    <property type="entry name" value="Glyco_trans_4-like_N"/>
</dbReference>